<dbReference type="InterPro" id="IPR027417">
    <property type="entry name" value="P-loop_NTPase"/>
</dbReference>
<name>A0A7H8QG06_9BACL</name>
<dbReference type="Pfam" id="PF20720">
    <property type="entry name" value="nSTAND3"/>
    <property type="match status" value="1"/>
</dbReference>
<evidence type="ECO:0000313" key="2">
    <source>
        <dbReference type="EMBL" id="QKX52890.1"/>
    </source>
</evidence>
<organism evidence="2 3">
    <name type="scientific">Planococcus glaciei</name>
    <dbReference type="NCBI Taxonomy" id="459472"/>
    <lineage>
        <taxon>Bacteria</taxon>
        <taxon>Bacillati</taxon>
        <taxon>Bacillota</taxon>
        <taxon>Bacilli</taxon>
        <taxon>Bacillales</taxon>
        <taxon>Caryophanaceae</taxon>
        <taxon>Planococcus</taxon>
    </lineage>
</organism>
<dbReference type="Proteomes" id="UP000509222">
    <property type="component" value="Plasmid unnamed2"/>
</dbReference>
<dbReference type="AlphaFoldDB" id="A0A7H8QG06"/>
<gene>
    <name evidence="2" type="ORF">HF394_19880</name>
</gene>
<dbReference type="InterPro" id="IPR049050">
    <property type="entry name" value="nSTAND3"/>
</dbReference>
<sequence length="1071" mass="124975">MKSVNNLTSIINEIRVNNAVVVIGAGVSFEPGMPLGNQLAPIVWEVVSSFPSIDQKFKGIGSTKSRIGEDFVKIKRAFSYIEQNEDAVSLFKSKFSKVNSKITVAPRIHNNIAKLVHENFFELIVSFNWDSLLEMSWSELYGTRINDSKINLIKPHGDVLNLNSEWVLPNSPGNISDEEQKHINLLAMERPRTLVIVGYSESDAKIVEELISPLEDKWKVYRVSPFSTDERVINLSASEFFEELVENLIDENNYNKWEYLNFKNQNDSIGRAVLGYKLTPQDVSVCPEMPQVQKAIKVLELNNFVILQGKPGSGKSISCYQIAFHFLKHGYEVLRFKTNDFTDIDNFSLPSNPKAIYIIDDGHILPSSILQILQEKSSNYQKIILTVTEDIEVDSATVSISNNENIACISEFYRKNEKTVSHIISKIDGDLGNYFLQESFDQRIDAASKEDNLWTFNYVIRGGWKTTKDNYFKSKDLDNSQRLIFLLALKQIITKDNTVNENWLIQNVKEYFSEDEEWLNKNLKALRKKRLIDGFFLRMIHYEAAKRQLKFIFDNDTENRKKYEQIVHNEMISLNNPLLGKVWFMNTIFTSELHFRMPYIISKDEVYHIIEESLSSEEKTLTTHALYFANTFTKFSKTEYFDIYHFSSTIHKEIENVNSITAYSLGTIINDMYNSDRIKAKDFGNNLNITEIANRFSNLKKEDLYHWSYFISRLGLLLSIERAKEFFKLLDKNQIETELLLLENNQLDFEDLVDFIGNIFNYDRLYGIKLFHVMSDNFRNAFKQHSINAWHMLDFKFLAIVMGFNSLSEKRDYIKKDQRVIGEKIISFIEPKQLAEELVTVPFRSWHNLSSFYKILRKFDSGKYSELIKAIDLTRIKTKFDEHNVWASFHSEILEFLFLYLDKKHVRIIDNFLYSNKEKFEKINLYQFAFSPSLVKYYIENDFDIPMHRDSYSKDRLEWQALHILIFHLINEDPNSLRLFLLKKSTIIAEAISNFEEIDLANINAILPEIADFDREISQQIIDKVTHTILYDKVGRACDSRVRSSKYAAETKQKITLLYKHLNIDTVLDSL</sequence>
<dbReference type="EMBL" id="CP051179">
    <property type="protein sequence ID" value="QKX52890.1"/>
    <property type="molecule type" value="Genomic_DNA"/>
</dbReference>
<keyword evidence="2" id="KW-0614">Plasmid</keyword>
<dbReference type="SUPFAM" id="SSF52467">
    <property type="entry name" value="DHS-like NAD/FAD-binding domain"/>
    <property type="match status" value="1"/>
</dbReference>
<reference evidence="3" key="2">
    <citation type="submission" date="2020-06" db="EMBL/GenBank/DDBJ databases">
        <title>Isolation of Planomicrobium glaciei.</title>
        <authorList>
            <person name="Malisova L."/>
            <person name="Safrankova R."/>
            <person name="Jakubu V."/>
            <person name="Spanelova P."/>
        </authorList>
    </citation>
    <scope>NUCLEOTIDE SEQUENCE [LARGE SCALE GENOMIC DNA]</scope>
    <source>
        <strain evidence="3">NRL-ATB46093</strain>
        <plasmid evidence="3">unnamed2</plasmid>
    </source>
</reference>
<feature type="domain" description="Novel STAND NTPase 3" evidence="1">
    <location>
        <begin position="290"/>
        <end position="361"/>
    </location>
</feature>
<reference evidence="2 3" key="1">
    <citation type="submission" date="2020-04" db="EMBL/GenBank/DDBJ databases">
        <authorList>
            <person name="Pajer P."/>
            <person name="Broz P."/>
        </authorList>
    </citation>
    <scope>NUCLEOTIDE SEQUENCE [LARGE SCALE GENOMIC DNA]</scope>
    <source>
        <strain evidence="3">NRL-ATB46093</strain>
        <plasmid evidence="2 3">unnamed2</plasmid>
    </source>
</reference>
<dbReference type="InterPro" id="IPR029035">
    <property type="entry name" value="DHS-like_NAD/FAD-binding_dom"/>
</dbReference>
<proteinExistence type="predicted"/>
<evidence type="ECO:0000313" key="3">
    <source>
        <dbReference type="Proteomes" id="UP000509222"/>
    </source>
</evidence>
<accession>A0A7H8QG06</accession>
<dbReference type="RefSeq" id="WP_176295310.1">
    <property type="nucleotide sequence ID" value="NZ_CP051179.1"/>
</dbReference>
<evidence type="ECO:0000259" key="1">
    <source>
        <dbReference type="Pfam" id="PF20720"/>
    </source>
</evidence>
<geneLocation type="plasmid" evidence="2 3">
    <name>unnamed2</name>
</geneLocation>
<keyword evidence="3" id="KW-1185">Reference proteome</keyword>
<protein>
    <recommendedName>
        <fullName evidence="1">Novel STAND NTPase 3 domain-containing protein</fullName>
    </recommendedName>
</protein>
<dbReference type="SUPFAM" id="SSF52540">
    <property type="entry name" value="P-loop containing nucleoside triphosphate hydrolases"/>
    <property type="match status" value="1"/>
</dbReference>
<dbReference type="Gene3D" id="3.40.50.300">
    <property type="entry name" value="P-loop containing nucleotide triphosphate hydrolases"/>
    <property type="match status" value="1"/>
</dbReference>